<evidence type="ECO:0000313" key="4">
    <source>
        <dbReference type="EMBL" id="WLQ33891.1"/>
    </source>
</evidence>
<dbReference type="InterPro" id="IPR025736">
    <property type="entry name" value="PucR_C-HTH_dom"/>
</dbReference>
<feature type="compositionally biased region" description="Gly residues" evidence="1">
    <location>
        <begin position="353"/>
        <end position="388"/>
    </location>
</feature>
<feature type="compositionally biased region" description="Low complexity" evidence="1">
    <location>
        <begin position="389"/>
        <end position="403"/>
    </location>
</feature>
<dbReference type="Pfam" id="PF07905">
    <property type="entry name" value="PucR"/>
    <property type="match status" value="1"/>
</dbReference>
<feature type="region of interest" description="Disordered" evidence="1">
    <location>
        <begin position="353"/>
        <end position="424"/>
    </location>
</feature>
<feature type="domain" description="Purine catabolism PurC-like" evidence="2">
    <location>
        <begin position="35"/>
        <end position="144"/>
    </location>
</feature>
<dbReference type="PANTHER" id="PTHR33744">
    <property type="entry name" value="CARBOHYDRATE DIACID REGULATOR"/>
    <property type="match status" value="1"/>
</dbReference>
<evidence type="ECO:0000313" key="5">
    <source>
        <dbReference type="Proteomes" id="UP001239522"/>
    </source>
</evidence>
<name>A0ABY9HH84_9ACTN</name>
<dbReference type="Proteomes" id="UP001239522">
    <property type="component" value="Chromosome"/>
</dbReference>
<gene>
    <name evidence="4" type="ORF">P8A18_10715</name>
</gene>
<evidence type="ECO:0000259" key="2">
    <source>
        <dbReference type="Pfam" id="PF07905"/>
    </source>
</evidence>
<evidence type="ECO:0000259" key="3">
    <source>
        <dbReference type="Pfam" id="PF13556"/>
    </source>
</evidence>
<dbReference type="Pfam" id="PF13556">
    <property type="entry name" value="HTH_30"/>
    <property type="match status" value="1"/>
</dbReference>
<dbReference type="PANTHER" id="PTHR33744:SF1">
    <property type="entry name" value="DNA-BINDING TRANSCRIPTIONAL ACTIVATOR ADER"/>
    <property type="match status" value="1"/>
</dbReference>
<feature type="region of interest" description="Disordered" evidence="1">
    <location>
        <begin position="1"/>
        <end position="29"/>
    </location>
</feature>
<dbReference type="InterPro" id="IPR051448">
    <property type="entry name" value="CdaR-like_regulators"/>
</dbReference>
<dbReference type="Gene3D" id="1.10.10.2840">
    <property type="entry name" value="PucR C-terminal helix-turn-helix domain"/>
    <property type="match status" value="1"/>
</dbReference>
<protein>
    <submittedName>
        <fullName evidence="4">PucR family transcriptional regulator</fullName>
    </submittedName>
</protein>
<dbReference type="RefSeq" id="WP_306053692.1">
    <property type="nucleotide sequence ID" value="NZ_CP120997.1"/>
</dbReference>
<accession>A0ABY9HH84</accession>
<evidence type="ECO:0000256" key="1">
    <source>
        <dbReference type="SAM" id="MobiDB-lite"/>
    </source>
</evidence>
<keyword evidence="5" id="KW-1185">Reference proteome</keyword>
<reference evidence="4 5" key="1">
    <citation type="submission" date="2023-03" db="EMBL/GenBank/DDBJ databases">
        <title>Isolation and description of six Streptomyces strains from soil environments, able to metabolize different microbial glucans.</title>
        <authorList>
            <person name="Widen T."/>
            <person name="Larsbrink J."/>
        </authorList>
    </citation>
    <scope>NUCLEOTIDE SEQUENCE [LARGE SCALE GENOMIC DNA]</scope>
    <source>
        <strain evidence="4 5">Mut1</strain>
    </source>
</reference>
<organism evidence="4 5">
    <name type="scientific">Streptomyces castrisilvae</name>
    <dbReference type="NCBI Taxonomy" id="3033811"/>
    <lineage>
        <taxon>Bacteria</taxon>
        <taxon>Bacillati</taxon>
        <taxon>Actinomycetota</taxon>
        <taxon>Actinomycetes</taxon>
        <taxon>Kitasatosporales</taxon>
        <taxon>Streptomycetaceae</taxon>
        <taxon>Streptomyces</taxon>
    </lineage>
</organism>
<sequence>MSTPPPTPPPPSSSAPSPLPSPSSPPPAPPVRLAELLAREELGLRLIAGPGEAEVLWVHASEMADPYPYLLGGELLLTAGVLLTDPDAYVARLVEAGAAALGFGVRPVHEAVPPGLVAACDRHGMPLVEVDPGTPFTAVARAVWGLMAATRERELRRVTRAQQALAAAAARPDPVPEVLRRLAGRLDGRAALMTADGDELHAAGPRPAPGVTDALGRLARLVAREGPGAPASATDTVDGVHLLAYPLGGAEQPALTLATPHRRPGDHTVAGIAAVLLALLTAPHRGAPAAARSTALTRLLLGATPDEVSPLLGEAPWTVVHAHRTDGTPTDHFTAEALGAALGSGLVDGGGGAGGGRPAGVGGGAGDGRPAGAGGGAGDDRGGSGSGSEGPASGAGARPAPVRVLLPGGRTAAPQPGWTLGASAPRPAADLAEADTGAARALRHAEATRAPLHTETPVTGLAALLPPGPAAAHARALLAPLTAPLAETLRCWLSLHGSWDRTAVALSVHRNTVRQRIARCGELLGVDLDAMDVRTELWLALRQG</sequence>
<feature type="domain" description="PucR C-terminal helix-turn-helix" evidence="3">
    <location>
        <begin position="485"/>
        <end position="542"/>
    </location>
</feature>
<dbReference type="EMBL" id="CP120997">
    <property type="protein sequence ID" value="WLQ33891.1"/>
    <property type="molecule type" value="Genomic_DNA"/>
</dbReference>
<proteinExistence type="predicted"/>
<dbReference type="InterPro" id="IPR042070">
    <property type="entry name" value="PucR_C-HTH_sf"/>
</dbReference>
<dbReference type="InterPro" id="IPR012914">
    <property type="entry name" value="PucR_dom"/>
</dbReference>